<dbReference type="GO" id="GO:0055070">
    <property type="term" value="P:copper ion homeostasis"/>
    <property type="evidence" value="ECO:0007669"/>
    <property type="project" value="TreeGrafter"/>
</dbReference>
<reference evidence="2 3" key="1">
    <citation type="journal article" date="2010" name="Stand. Genomic Sci.">
        <title>Complete genome sequence of Methanoplanus petrolearius type strain (SEBR 4847).</title>
        <authorList>
            <person name="Brambilla E."/>
            <person name="Djao O.D."/>
            <person name="Daligault H."/>
            <person name="Lapidus A."/>
            <person name="Lucas S."/>
            <person name="Hammon N."/>
            <person name="Nolan M."/>
            <person name="Tice H."/>
            <person name="Cheng J.F."/>
            <person name="Han C."/>
            <person name="Tapia R."/>
            <person name="Goodwin L."/>
            <person name="Pitluck S."/>
            <person name="Liolios K."/>
            <person name="Ivanova N."/>
            <person name="Mavromatis K."/>
            <person name="Mikhailova N."/>
            <person name="Pati A."/>
            <person name="Chen A."/>
            <person name="Palaniappan K."/>
            <person name="Land M."/>
            <person name="Hauser L."/>
            <person name="Chang Y.J."/>
            <person name="Jeffries C.D."/>
            <person name="Rohde M."/>
            <person name="Spring S."/>
            <person name="Sikorski J."/>
            <person name="Goker M."/>
            <person name="Woyke T."/>
            <person name="Bristow J."/>
            <person name="Eisen J.A."/>
            <person name="Markowitz V."/>
            <person name="Hugenholtz P."/>
            <person name="Kyrpides N.C."/>
            <person name="Klenk H.P."/>
        </authorList>
    </citation>
    <scope>NUCLEOTIDE SEQUENCE [LARGE SCALE GENOMIC DNA]</scope>
    <source>
        <strain evidence="3">DSM 11571 / OCM 486 / SEBR 4847</strain>
    </source>
</reference>
<dbReference type="STRING" id="679926.Mpet_1903"/>
<dbReference type="GO" id="GO:0005507">
    <property type="term" value="F:copper ion binding"/>
    <property type="evidence" value="ECO:0007669"/>
    <property type="project" value="TreeGrafter"/>
</dbReference>
<sequence length="269" mass="29650">MSLAVVFDSAGTLLYTLRVAKDIPKDRIVEGVETTTLTCSEKGRSLILLYVNSKEFIEAKPEMLLSEYLTQKEVSFGVACSSIVTTTEEISELLYGDKKATCEDLQTCIRKVWSCCKKMPVVALNNGVIVNKNINSIEFAITSGGRPFPNAKDTIRLLHENNIASYVASGDRTDKLIKMADYLGIPHGNVFGVATPAMKAQIVSGLKEQYDKVIMVGDGINDLTAMKKADIAILTEEQYDKKPKVLEDAADYIIKDVSEVFEIAKKYNS</sequence>
<dbReference type="EMBL" id="CP002117">
    <property type="protein sequence ID" value="ADN36655.1"/>
    <property type="molecule type" value="Genomic_DNA"/>
</dbReference>
<proteinExistence type="predicted"/>
<dbReference type="Gene3D" id="3.40.50.1000">
    <property type="entry name" value="HAD superfamily/HAD-like"/>
    <property type="match status" value="1"/>
</dbReference>
<dbReference type="GO" id="GO:0043682">
    <property type="term" value="F:P-type divalent copper transporter activity"/>
    <property type="evidence" value="ECO:0007669"/>
    <property type="project" value="TreeGrafter"/>
</dbReference>
<organism evidence="2 3">
    <name type="scientific">Methanolacinia petrolearia (strain DSM 11571 / OCM 486 / SEBR 4847)</name>
    <name type="common">Methanoplanus petrolearius</name>
    <dbReference type="NCBI Taxonomy" id="679926"/>
    <lineage>
        <taxon>Archaea</taxon>
        <taxon>Methanobacteriati</taxon>
        <taxon>Methanobacteriota</taxon>
        <taxon>Stenosarchaea group</taxon>
        <taxon>Methanomicrobia</taxon>
        <taxon>Methanomicrobiales</taxon>
        <taxon>Methanomicrobiaceae</taxon>
        <taxon>Methanolacinia</taxon>
    </lineage>
</organism>
<evidence type="ECO:0000313" key="2">
    <source>
        <dbReference type="EMBL" id="ADN36655.1"/>
    </source>
</evidence>
<dbReference type="Pfam" id="PF00702">
    <property type="entry name" value="Hydrolase"/>
    <property type="match status" value="1"/>
</dbReference>
<keyword evidence="1" id="KW-1278">Translocase</keyword>
<dbReference type="AlphaFoldDB" id="E1RIR3"/>
<dbReference type="InterPro" id="IPR023214">
    <property type="entry name" value="HAD_sf"/>
</dbReference>
<accession>E1RIR3</accession>
<dbReference type="KEGG" id="mpi:Mpet_1903"/>
<dbReference type="SUPFAM" id="SSF56784">
    <property type="entry name" value="HAD-like"/>
    <property type="match status" value="1"/>
</dbReference>
<protein>
    <submittedName>
        <fullName evidence="2">Haloacid dehalogenase domain protein hydrolase</fullName>
    </submittedName>
</protein>
<dbReference type="GO" id="GO:0016787">
    <property type="term" value="F:hydrolase activity"/>
    <property type="evidence" value="ECO:0007669"/>
    <property type="project" value="UniProtKB-KW"/>
</dbReference>
<dbReference type="eggNOG" id="arCOG01579">
    <property type="taxonomic scope" value="Archaea"/>
</dbReference>
<dbReference type="PANTHER" id="PTHR43520:SF8">
    <property type="entry name" value="P-TYPE CU(+) TRANSPORTER"/>
    <property type="match status" value="1"/>
</dbReference>
<dbReference type="GeneID" id="9744380"/>
<dbReference type="OrthoDB" id="146001at2157"/>
<dbReference type="RefSeq" id="WP_013329832.1">
    <property type="nucleotide sequence ID" value="NC_014507.1"/>
</dbReference>
<keyword evidence="2" id="KW-0378">Hydrolase</keyword>
<dbReference type="GO" id="GO:0016020">
    <property type="term" value="C:membrane"/>
    <property type="evidence" value="ECO:0007669"/>
    <property type="project" value="TreeGrafter"/>
</dbReference>
<evidence type="ECO:0000256" key="1">
    <source>
        <dbReference type="ARBA" id="ARBA00022967"/>
    </source>
</evidence>
<evidence type="ECO:0000313" key="3">
    <source>
        <dbReference type="Proteomes" id="UP000006565"/>
    </source>
</evidence>
<dbReference type="PANTHER" id="PTHR43520">
    <property type="entry name" value="ATP7, ISOFORM B"/>
    <property type="match status" value="1"/>
</dbReference>
<gene>
    <name evidence="2" type="ordered locus">Mpet_1903</name>
</gene>
<keyword evidence="3" id="KW-1185">Reference proteome</keyword>
<dbReference type="Proteomes" id="UP000006565">
    <property type="component" value="Chromosome"/>
</dbReference>
<dbReference type="InterPro" id="IPR036412">
    <property type="entry name" value="HAD-like_sf"/>
</dbReference>
<name>E1RIR3_METP4</name>
<dbReference type="HOGENOM" id="CLU_1052165_0_0_2"/>